<organism evidence="1 2">
    <name type="scientific">Bradyrhizobium zhanjiangense</name>
    <dbReference type="NCBI Taxonomy" id="1325107"/>
    <lineage>
        <taxon>Bacteria</taxon>
        <taxon>Pseudomonadati</taxon>
        <taxon>Pseudomonadota</taxon>
        <taxon>Alphaproteobacteria</taxon>
        <taxon>Hyphomicrobiales</taxon>
        <taxon>Nitrobacteraceae</taxon>
        <taxon>Bradyrhizobium</taxon>
    </lineage>
</organism>
<reference evidence="1 2" key="1">
    <citation type="submission" date="2015-04" db="EMBL/GenBank/DDBJ databases">
        <title>Comparative genomics of rhizobia nodulating Arachis hypogaea in China.</title>
        <authorList>
            <person name="Li Y."/>
        </authorList>
    </citation>
    <scope>NUCLEOTIDE SEQUENCE [LARGE SCALE GENOMIC DNA]</scope>
    <source>
        <strain evidence="1 2">CCBAU 51787</strain>
    </source>
</reference>
<accession>A0A4Q0SFV8</accession>
<dbReference type="PROSITE" id="PS51257">
    <property type="entry name" value="PROKAR_LIPOPROTEIN"/>
    <property type="match status" value="1"/>
</dbReference>
<protein>
    <recommendedName>
        <fullName evidence="3">Lipoprotein</fullName>
    </recommendedName>
</protein>
<comment type="caution">
    <text evidence="1">The sequence shown here is derived from an EMBL/GenBank/DDBJ whole genome shotgun (WGS) entry which is preliminary data.</text>
</comment>
<dbReference type="EMBL" id="LBJM01000066">
    <property type="protein sequence ID" value="RXH37068.1"/>
    <property type="molecule type" value="Genomic_DNA"/>
</dbReference>
<evidence type="ECO:0008006" key="3">
    <source>
        <dbReference type="Google" id="ProtNLM"/>
    </source>
</evidence>
<proteinExistence type="predicted"/>
<dbReference type="Proteomes" id="UP000290565">
    <property type="component" value="Unassembled WGS sequence"/>
</dbReference>
<sequence>MLRQICIAFVGLLTGCAASFGDESFKVIEAGAGGASFLFVVTSQRTTAVPTTLVIPASQASPPSFVLQRRLISGKTSYVLSATMSYKFDTDTNKVKSAAQSAKIDPAGVVALPLFHYTTFFAAWNSAASKYDLKKIDEGNTNPAGSLATTFALEFQNATTLREFLQNPNSLYLVIDVQSDLQIQLSRQTKEIDELVVASMTKSPVSTKLPTLSTLRGLQAEHESLIGPNPSYVAEALSRQVASLTLSMDEHGQLVYLPTSSGTKQAVSPVLSKVIDRVASTTRIDLCSDSERLMLLDIGKSGCEHLDELLDKH</sequence>
<evidence type="ECO:0000313" key="2">
    <source>
        <dbReference type="Proteomes" id="UP000290565"/>
    </source>
</evidence>
<gene>
    <name evidence="1" type="ORF">XH94_24615</name>
</gene>
<dbReference type="AlphaFoldDB" id="A0A4Q0SFV8"/>
<name>A0A4Q0SFV8_9BRAD</name>
<evidence type="ECO:0000313" key="1">
    <source>
        <dbReference type="EMBL" id="RXH37068.1"/>
    </source>
</evidence>